<sequence length="165" mass="18417">MAYKRSGSKLAVQVDNPFSHAFERFFEQAQDSFERRENALLIKLNEKILENTPVWEGDTILNWRWSTRAPDLSHEEPRGTGIDPGPTNTMPIGSEPRRKANESRPRRSLAGALRAKKPVDIYLTNTSDSAVALEYGLLPTPQRSRVDSSKGIVRLAIAEAMAGVL</sequence>
<evidence type="ECO:0000313" key="2">
    <source>
        <dbReference type="EMBL" id="AXQ68659.1"/>
    </source>
</evidence>
<name>A0A385ED73_9CAUD</name>
<keyword evidence="3" id="KW-1185">Reference proteome</keyword>
<accession>A0A385ED73</accession>
<dbReference type="Proteomes" id="UP000259026">
    <property type="component" value="Segment"/>
</dbReference>
<feature type="compositionally biased region" description="Basic and acidic residues" evidence="1">
    <location>
        <begin position="95"/>
        <end position="105"/>
    </location>
</feature>
<reference evidence="2 3" key="2">
    <citation type="submission" date="2018-09" db="EMBL/GenBank/DDBJ databases">
        <title>Giant CbK-like Caulobacter bacteriophages have genetically divergent genomes.</title>
        <authorList>
            <person name="Wilson K."/>
            <person name="Ely B."/>
        </authorList>
    </citation>
    <scope>NUCLEOTIDE SEQUENCE [LARGE SCALE GENOMIC DNA]</scope>
</reference>
<dbReference type="EMBL" id="MH588545">
    <property type="protein sequence ID" value="AXQ68659.1"/>
    <property type="molecule type" value="Genomic_DNA"/>
</dbReference>
<evidence type="ECO:0000313" key="3">
    <source>
        <dbReference type="Proteomes" id="UP000259026"/>
    </source>
</evidence>
<reference evidence="3" key="1">
    <citation type="submission" date="2018-07" db="EMBL/GenBank/DDBJ databases">
        <title>Giant CbK-like Caulobacter bacteriophages have genetically divergent genomes.</title>
        <authorList>
            <person name="Wilson K.M."/>
            <person name="Ely B."/>
        </authorList>
    </citation>
    <scope>NUCLEOTIDE SEQUENCE [LARGE SCALE GENOMIC DNA]</scope>
</reference>
<protein>
    <submittedName>
        <fullName evidence="2">Uncharacterized protein</fullName>
    </submittedName>
</protein>
<gene>
    <name evidence="2" type="ORF">CcrPW_gp120</name>
</gene>
<evidence type="ECO:0000256" key="1">
    <source>
        <dbReference type="SAM" id="MobiDB-lite"/>
    </source>
</evidence>
<feature type="region of interest" description="Disordered" evidence="1">
    <location>
        <begin position="68"/>
        <end position="110"/>
    </location>
</feature>
<proteinExistence type="predicted"/>
<organism evidence="2 3">
    <name type="scientific">Caulobacter phage CcrPW</name>
    <dbReference type="NCBI Taxonomy" id="2283271"/>
    <lineage>
        <taxon>Viruses</taxon>
        <taxon>Duplodnaviria</taxon>
        <taxon>Heunggongvirae</taxon>
        <taxon>Uroviricota</taxon>
        <taxon>Caudoviricetes</taxon>
        <taxon>Jeanschmidtviridae</taxon>
        <taxon>Colossusvirus</taxon>
        <taxon>Colossusvirus PW</taxon>
    </lineage>
</organism>